<accession>A0ABP0NPV6</accession>
<comment type="caution">
    <text evidence="1">The sequence shown here is derived from an EMBL/GenBank/DDBJ whole genome shotgun (WGS) entry which is preliminary data.</text>
</comment>
<evidence type="ECO:0000313" key="2">
    <source>
        <dbReference type="EMBL" id="CAK9065927.1"/>
    </source>
</evidence>
<keyword evidence="3" id="KW-1185">Reference proteome</keyword>
<evidence type="ECO:0000313" key="1">
    <source>
        <dbReference type="EMBL" id="CAK9065832.1"/>
    </source>
</evidence>
<dbReference type="EMBL" id="CAXAMN010022049">
    <property type="protein sequence ID" value="CAK9065927.1"/>
    <property type="molecule type" value="Genomic_DNA"/>
</dbReference>
<name>A0ABP0NPV6_9DINO</name>
<sequence>VVEEGETRVDALTLSSIMVELPLQDCKRQAPAGAKICLFLDANATTGSTPDDLIGGAGQETPDGPAPIFEHSLQQLQLACPATWEGIHVGQHGTWRHPRGQWKRLNYALMSLDMSAWAQKSSCWVSFDGGFAHEDHIPTVTELGGWVFVEQQIRSKIDRSQCAVAEKVAAFQSRLQALPIPPWHTDIDEHAAWQRQHIRTLAEEIFAPIPKPKQPP</sequence>
<gene>
    <name evidence="1" type="ORF">CCMP2556_LOCUS32331</name>
    <name evidence="2" type="ORF">CCMP2556_LOCUS32378</name>
</gene>
<organism evidence="1 3">
    <name type="scientific">Durusdinium trenchii</name>
    <dbReference type="NCBI Taxonomy" id="1381693"/>
    <lineage>
        <taxon>Eukaryota</taxon>
        <taxon>Sar</taxon>
        <taxon>Alveolata</taxon>
        <taxon>Dinophyceae</taxon>
        <taxon>Suessiales</taxon>
        <taxon>Symbiodiniaceae</taxon>
        <taxon>Durusdinium</taxon>
    </lineage>
</organism>
<feature type="non-terminal residue" evidence="1">
    <location>
        <position position="1"/>
    </location>
</feature>
<evidence type="ECO:0000313" key="3">
    <source>
        <dbReference type="Proteomes" id="UP001642484"/>
    </source>
</evidence>
<protein>
    <submittedName>
        <fullName evidence="1">Uncharacterized protein</fullName>
    </submittedName>
</protein>
<dbReference type="EMBL" id="CAXAMN010022032">
    <property type="protein sequence ID" value="CAK9065832.1"/>
    <property type="molecule type" value="Genomic_DNA"/>
</dbReference>
<proteinExistence type="predicted"/>
<reference evidence="1 3" key="1">
    <citation type="submission" date="2024-02" db="EMBL/GenBank/DDBJ databases">
        <authorList>
            <person name="Chen Y."/>
            <person name="Shah S."/>
            <person name="Dougan E. K."/>
            <person name="Thang M."/>
            <person name="Chan C."/>
        </authorList>
    </citation>
    <scope>NUCLEOTIDE SEQUENCE [LARGE SCALE GENOMIC DNA]</scope>
</reference>
<dbReference type="Proteomes" id="UP001642484">
    <property type="component" value="Unassembled WGS sequence"/>
</dbReference>